<gene>
    <name evidence="2" type="ORF">KME60_10215</name>
</gene>
<sequence>MFPITVSSIALGTLVLASSAIVISVPIRTTASIPASNTVIRVAQSTTTQNTNDIEQSIFDKINQYRASKGLPALSRDARIDSQSKNHSQNMASGKVPFSHQGFDERVKGTGVTYRGAAENVAYNMGYSDPATQAVQGWLKSPGHLRNIQNRDYNQTGIGVATNSKGEVYFTQIFIRSK</sequence>
<dbReference type="CDD" id="cd05379">
    <property type="entry name" value="CAP_bacterial"/>
    <property type="match status" value="1"/>
</dbReference>
<organism evidence="2 3">
    <name type="scientific">Cyanomargarita calcarea GSE-NOS-MK-12-04C</name>
    <dbReference type="NCBI Taxonomy" id="2839659"/>
    <lineage>
        <taxon>Bacteria</taxon>
        <taxon>Bacillati</taxon>
        <taxon>Cyanobacteriota</taxon>
        <taxon>Cyanophyceae</taxon>
        <taxon>Nostocales</taxon>
        <taxon>Cyanomargaritaceae</taxon>
        <taxon>Cyanomargarita</taxon>
    </lineage>
</organism>
<protein>
    <submittedName>
        <fullName evidence="2">CAP domain-containing protein</fullName>
    </submittedName>
</protein>
<dbReference type="Pfam" id="PF00188">
    <property type="entry name" value="CAP"/>
    <property type="match status" value="1"/>
</dbReference>
<reference evidence="2" key="1">
    <citation type="submission" date="2021-05" db="EMBL/GenBank/DDBJ databases">
        <authorList>
            <person name="Pietrasiak N."/>
            <person name="Ward R."/>
            <person name="Stajich J.E."/>
            <person name="Kurbessoian T."/>
        </authorList>
    </citation>
    <scope>NUCLEOTIDE SEQUENCE</scope>
    <source>
        <strain evidence="2">GSE-NOS-MK-12-04C</strain>
    </source>
</reference>
<dbReference type="Gene3D" id="3.40.33.10">
    <property type="entry name" value="CAP"/>
    <property type="match status" value="1"/>
</dbReference>
<dbReference type="InterPro" id="IPR035940">
    <property type="entry name" value="CAP_sf"/>
</dbReference>
<reference evidence="2" key="2">
    <citation type="journal article" date="2022" name="Microbiol. Resour. Announc.">
        <title>Metagenome Sequencing to Explore Phylogenomics of Terrestrial Cyanobacteria.</title>
        <authorList>
            <person name="Ward R.D."/>
            <person name="Stajich J.E."/>
            <person name="Johansen J.R."/>
            <person name="Huntemann M."/>
            <person name="Clum A."/>
            <person name="Foster B."/>
            <person name="Foster B."/>
            <person name="Roux S."/>
            <person name="Palaniappan K."/>
            <person name="Varghese N."/>
            <person name="Mukherjee S."/>
            <person name="Reddy T.B.K."/>
            <person name="Daum C."/>
            <person name="Copeland A."/>
            <person name="Chen I.A."/>
            <person name="Ivanova N.N."/>
            <person name="Kyrpides N.C."/>
            <person name="Shapiro N."/>
            <person name="Eloe-Fadrosh E.A."/>
            <person name="Pietrasiak N."/>
        </authorList>
    </citation>
    <scope>NUCLEOTIDE SEQUENCE</scope>
    <source>
        <strain evidence="2">GSE-NOS-MK-12-04C</strain>
    </source>
</reference>
<dbReference type="InterPro" id="IPR014044">
    <property type="entry name" value="CAP_dom"/>
</dbReference>
<evidence type="ECO:0000313" key="3">
    <source>
        <dbReference type="Proteomes" id="UP000729701"/>
    </source>
</evidence>
<dbReference type="AlphaFoldDB" id="A0A951QJV6"/>
<name>A0A951QJV6_9CYAN</name>
<dbReference type="PANTHER" id="PTHR31157:SF1">
    <property type="entry name" value="SCP DOMAIN-CONTAINING PROTEIN"/>
    <property type="match status" value="1"/>
</dbReference>
<dbReference type="Proteomes" id="UP000729701">
    <property type="component" value="Unassembled WGS sequence"/>
</dbReference>
<dbReference type="PANTHER" id="PTHR31157">
    <property type="entry name" value="SCP DOMAIN-CONTAINING PROTEIN"/>
    <property type="match status" value="1"/>
</dbReference>
<dbReference type="SUPFAM" id="SSF55797">
    <property type="entry name" value="PR-1-like"/>
    <property type="match status" value="1"/>
</dbReference>
<evidence type="ECO:0000313" key="2">
    <source>
        <dbReference type="EMBL" id="MBW4667789.1"/>
    </source>
</evidence>
<comment type="caution">
    <text evidence="2">The sequence shown here is derived from an EMBL/GenBank/DDBJ whole genome shotgun (WGS) entry which is preliminary data.</text>
</comment>
<proteinExistence type="predicted"/>
<evidence type="ECO:0000259" key="1">
    <source>
        <dbReference type="Pfam" id="PF00188"/>
    </source>
</evidence>
<accession>A0A951QJV6</accession>
<feature type="domain" description="SCP" evidence="1">
    <location>
        <begin position="60"/>
        <end position="174"/>
    </location>
</feature>
<dbReference type="EMBL" id="JAHHGZ010000009">
    <property type="protein sequence ID" value="MBW4667789.1"/>
    <property type="molecule type" value="Genomic_DNA"/>
</dbReference>